<dbReference type="STRING" id="1610493.RPIT_04115"/>
<keyword evidence="4" id="KW-1185">Reference proteome</keyword>
<evidence type="ECO:0000256" key="2">
    <source>
        <dbReference type="SAM" id="MobiDB-lite"/>
    </source>
</evidence>
<dbReference type="Gene3D" id="2.40.260.10">
    <property type="entry name" value="Sortase"/>
    <property type="match status" value="1"/>
</dbReference>
<dbReference type="Proteomes" id="UP000188324">
    <property type="component" value="Chromosome"/>
</dbReference>
<dbReference type="InterPro" id="IPR005754">
    <property type="entry name" value="Sortase"/>
</dbReference>
<dbReference type="AlphaFoldDB" id="A0A1Q2CIQ8"/>
<dbReference type="GO" id="GO:0016787">
    <property type="term" value="F:hydrolase activity"/>
    <property type="evidence" value="ECO:0007669"/>
    <property type="project" value="UniProtKB-KW"/>
</dbReference>
<protein>
    <recommendedName>
        <fullName evidence="5">Class F sortase</fullName>
    </recommendedName>
</protein>
<dbReference type="InterPro" id="IPR042001">
    <property type="entry name" value="Sortase_F"/>
</dbReference>
<sequence length="165" mass="18158">MAECTAVSDGFVPERYAIEAVGAKARVLSLGLDNEGNIAAPPKNESDTASWWNQGPRPGSDRGKAVLSIHTYRNGGAVGNDLYAGGTSQLKPGDLIKLYGPGGQVLCYEFAEAKKIWIDDYDPNSDVMVDFEGRHQLAIIICWDFDRRTEIWDSRIFFYGNPITP</sequence>
<keyword evidence="1" id="KW-0378">Hydrolase</keyword>
<dbReference type="CDD" id="cd05829">
    <property type="entry name" value="Sortase_F"/>
    <property type="match status" value="1"/>
</dbReference>
<dbReference type="Pfam" id="PF04203">
    <property type="entry name" value="Sortase"/>
    <property type="match status" value="1"/>
</dbReference>
<reference evidence="3 4" key="1">
    <citation type="journal article" date="2016" name="Int. J. Syst. Evol. Microbiol.">
        <title>Tessaracoccus flavus sp. nov., isolated from the drainage system of a lindane-producing factory.</title>
        <authorList>
            <person name="Kumari R."/>
            <person name="Singh P."/>
            <person name="Schumann P."/>
            <person name="Lal R."/>
        </authorList>
    </citation>
    <scope>NUCLEOTIDE SEQUENCE [LARGE SCALE GENOMIC DNA]</scope>
    <source>
        <strain evidence="3 4">RP1T</strain>
    </source>
</reference>
<evidence type="ECO:0000256" key="1">
    <source>
        <dbReference type="ARBA" id="ARBA00022801"/>
    </source>
</evidence>
<accession>A0A1Q2CIQ8</accession>
<dbReference type="EMBL" id="CP019605">
    <property type="protein sequence ID" value="AQP46009.1"/>
    <property type="molecule type" value="Genomic_DNA"/>
</dbReference>
<organism evidence="3 4">
    <name type="scientific">Tessaracoccus flavus</name>
    <dbReference type="NCBI Taxonomy" id="1610493"/>
    <lineage>
        <taxon>Bacteria</taxon>
        <taxon>Bacillati</taxon>
        <taxon>Actinomycetota</taxon>
        <taxon>Actinomycetes</taxon>
        <taxon>Propionibacteriales</taxon>
        <taxon>Propionibacteriaceae</taxon>
        <taxon>Tessaracoccus</taxon>
    </lineage>
</organism>
<feature type="region of interest" description="Disordered" evidence="2">
    <location>
        <begin position="38"/>
        <end position="59"/>
    </location>
</feature>
<gene>
    <name evidence="3" type="ORF">RPIT_04115</name>
</gene>
<name>A0A1Q2CIQ8_9ACTN</name>
<evidence type="ECO:0008006" key="5">
    <source>
        <dbReference type="Google" id="ProtNLM"/>
    </source>
</evidence>
<dbReference type="KEGG" id="tfl:RPIT_04115"/>
<evidence type="ECO:0000313" key="4">
    <source>
        <dbReference type="Proteomes" id="UP000188324"/>
    </source>
</evidence>
<evidence type="ECO:0000313" key="3">
    <source>
        <dbReference type="EMBL" id="AQP46009.1"/>
    </source>
</evidence>
<dbReference type="InterPro" id="IPR023365">
    <property type="entry name" value="Sortase_dom-sf"/>
</dbReference>
<proteinExistence type="predicted"/>